<sequence>MSGMSGTTGHAGPSDDAATWVGELDRLAPLRDLRVAPEFRAARLLITVGGTPQGQVTVPLRNGRATAADLEAACVTLGPPEQVTPAPVAADPVTVVIATRNRPESLARCLRAVLASDHPALSVIVVDNDPTDELTRDAVAAAGSPRVRYVREPRRGASVGRNRGLAEARTEIVAFTDDDTEVDPAWASRLAGAFAADPELACVSGPVLAARLGSPEERAADVALAWNKGFAPRRFTLDNPPEDSPIFPFAPGLFGIGANLAVRAAAARAAGGFDEAMGPGTPTHGGEDCEFLVRMILNSYVLGYVPGAYLWHHHRPDAHALRAQMEGYAVGLGSFLAKVALSPQGRTAALRRLPAAVARLRHISAREAGAGEAMPADADQTRARGLLTGPRAYLQSRRAVRRAGGAVPPLVTQPMQAVTPKNPAAFGTPSATAPVSRPAAGREPGRDPVAPPVPVAPALVAGSSAGAFTAVRPVPATGSAATDPGAPAPGPGHAPAPGHGGPAVRT</sequence>
<dbReference type="PANTHER" id="PTHR43685:SF2">
    <property type="entry name" value="GLYCOSYLTRANSFERASE 2-LIKE DOMAIN-CONTAINING PROTEIN"/>
    <property type="match status" value="1"/>
</dbReference>
<comment type="caution">
    <text evidence="3">The sequence shown here is derived from an EMBL/GenBank/DDBJ whole genome shotgun (WGS) entry which is preliminary data.</text>
</comment>
<keyword evidence="3" id="KW-0328">Glycosyltransferase</keyword>
<reference evidence="3 4" key="1">
    <citation type="submission" date="2024-03" db="EMBL/GenBank/DDBJ databases">
        <title>Draft genome sequence of Pseudonocardia nematodicida JCM 31783.</title>
        <authorList>
            <person name="Butdee W."/>
            <person name="Duangmal K."/>
        </authorList>
    </citation>
    <scope>NUCLEOTIDE SEQUENCE [LARGE SCALE GENOMIC DNA]</scope>
    <source>
        <strain evidence="3 4">JCM 31783</strain>
    </source>
</reference>
<dbReference type="EMBL" id="JBEDNQ010000013">
    <property type="protein sequence ID" value="MEQ3554200.1"/>
    <property type="molecule type" value="Genomic_DNA"/>
</dbReference>
<dbReference type="EC" id="2.4.-.-" evidence="3"/>
<organism evidence="3 4">
    <name type="scientific">Pseudonocardia nematodicida</name>
    <dbReference type="NCBI Taxonomy" id="1206997"/>
    <lineage>
        <taxon>Bacteria</taxon>
        <taxon>Bacillati</taxon>
        <taxon>Actinomycetota</taxon>
        <taxon>Actinomycetes</taxon>
        <taxon>Pseudonocardiales</taxon>
        <taxon>Pseudonocardiaceae</taxon>
        <taxon>Pseudonocardia</taxon>
    </lineage>
</organism>
<feature type="region of interest" description="Disordered" evidence="1">
    <location>
        <begin position="405"/>
        <end position="453"/>
    </location>
</feature>
<gene>
    <name evidence="3" type="ORF">WIS52_27350</name>
</gene>
<evidence type="ECO:0000313" key="3">
    <source>
        <dbReference type="EMBL" id="MEQ3554200.1"/>
    </source>
</evidence>
<evidence type="ECO:0000313" key="4">
    <source>
        <dbReference type="Proteomes" id="UP001494902"/>
    </source>
</evidence>
<evidence type="ECO:0000256" key="1">
    <source>
        <dbReference type="SAM" id="MobiDB-lite"/>
    </source>
</evidence>
<accession>A0ABV1KIB0</accession>
<dbReference type="CDD" id="cd00761">
    <property type="entry name" value="Glyco_tranf_GTA_type"/>
    <property type="match status" value="1"/>
</dbReference>
<protein>
    <submittedName>
        <fullName evidence="3">Glycosyltransferase</fullName>
        <ecNumber evidence="3">2.4.-.-</ecNumber>
    </submittedName>
</protein>
<feature type="domain" description="Glycosyltransferase 2-like" evidence="2">
    <location>
        <begin position="94"/>
        <end position="204"/>
    </location>
</feature>
<name>A0ABV1KIB0_9PSEU</name>
<dbReference type="InterPro" id="IPR001173">
    <property type="entry name" value="Glyco_trans_2-like"/>
</dbReference>
<evidence type="ECO:0000259" key="2">
    <source>
        <dbReference type="Pfam" id="PF00535"/>
    </source>
</evidence>
<feature type="region of interest" description="Disordered" evidence="1">
    <location>
        <begin position="475"/>
        <end position="506"/>
    </location>
</feature>
<keyword evidence="3" id="KW-0808">Transferase</keyword>
<dbReference type="InterPro" id="IPR029044">
    <property type="entry name" value="Nucleotide-diphossugar_trans"/>
</dbReference>
<dbReference type="InterPro" id="IPR050834">
    <property type="entry name" value="Glycosyltransf_2"/>
</dbReference>
<dbReference type="GO" id="GO:0016757">
    <property type="term" value="F:glycosyltransferase activity"/>
    <property type="evidence" value="ECO:0007669"/>
    <property type="project" value="UniProtKB-KW"/>
</dbReference>
<dbReference type="Pfam" id="PF00535">
    <property type="entry name" value="Glycos_transf_2"/>
    <property type="match status" value="1"/>
</dbReference>
<dbReference type="RefSeq" id="WP_349301269.1">
    <property type="nucleotide sequence ID" value="NZ_JBEDNQ010000013.1"/>
</dbReference>
<proteinExistence type="predicted"/>
<dbReference type="Proteomes" id="UP001494902">
    <property type="component" value="Unassembled WGS sequence"/>
</dbReference>
<dbReference type="Gene3D" id="3.90.550.10">
    <property type="entry name" value="Spore Coat Polysaccharide Biosynthesis Protein SpsA, Chain A"/>
    <property type="match status" value="1"/>
</dbReference>
<feature type="compositionally biased region" description="Low complexity" evidence="1">
    <location>
        <begin position="475"/>
        <end position="485"/>
    </location>
</feature>
<keyword evidence="4" id="KW-1185">Reference proteome</keyword>
<dbReference type="SUPFAM" id="SSF53448">
    <property type="entry name" value="Nucleotide-diphospho-sugar transferases"/>
    <property type="match status" value="1"/>
</dbReference>
<dbReference type="PANTHER" id="PTHR43685">
    <property type="entry name" value="GLYCOSYLTRANSFERASE"/>
    <property type="match status" value="1"/>
</dbReference>